<gene>
    <name evidence="2" type="ORF">DWB78_13290</name>
    <name evidence="3" type="ORF">SAMN05216278_0774</name>
</gene>
<evidence type="ECO:0000313" key="5">
    <source>
        <dbReference type="Proteomes" id="UP000255421"/>
    </source>
</evidence>
<organism evidence="3 4">
    <name type="scientific">Halopelagius longus</name>
    <dbReference type="NCBI Taxonomy" id="1236180"/>
    <lineage>
        <taxon>Archaea</taxon>
        <taxon>Methanobacteriati</taxon>
        <taxon>Methanobacteriota</taxon>
        <taxon>Stenosarchaea group</taxon>
        <taxon>Halobacteria</taxon>
        <taxon>Halobacteriales</taxon>
        <taxon>Haloferacaceae</taxon>
    </lineage>
</organism>
<dbReference type="EMBL" id="FNKQ01000001">
    <property type="protein sequence ID" value="SDQ17256.1"/>
    <property type="molecule type" value="Genomic_DNA"/>
</dbReference>
<feature type="compositionally biased region" description="Polar residues" evidence="1">
    <location>
        <begin position="12"/>
        <end position="28"/>
    </location>
</feature>
<keyword evidence="5" id="KW-1185">Reference proteome</keyword>
<dbReference type="OrthoDB" id="337340at2157"/>
<dbReference type="AlphaFoldDB" id="A0A1H0YQY2"/>
<proteinExistence type="predicted"/>
<feature type="region of interest" description="Disordered" evidence="1">
    <location>
        <begin position="1"/>
        <end position="28"/>
    </location>
</feature>
<evidence type="ECO:0000313" key="4">
    <source>
        <dbReference type="Proteomes" id="UP000199289"/>
    </source>
</evidence>
<dbReference type="InterPro" id="IPR021219">
    <property type="entry name" value="DUF2703"/>
</dbReference>
<accession>A0A1H0YQY2</accession>
<sequence length="197" mass="21407">MDVRPVDELGMSNHSSHPNVSVETVTPGSYPNRTVTVEFLFLDRERCDRCGDTEASLREAVDAAAAPLAELGVDIALRYVHVANEADARRARLETSPTVRVDGRDVQPDYEESECDSCGELCDCGDACGEGGIGCRIWSYRGEERESAPVGLLLEAILRAAVRGGAPARPEASFRLPENLRTFFGADAAEERRNSCC</sequence>
<protein>
    <submittedName>
        <fullName evidence="2">DUF2703 domain-containing protein</fullName>
    </submittedName>
</protein>
<reference evidence="2 5" key="3">
    <citation type="submission" date="2018-07" db="EMBL/GenBank/DDBJ databases">
        <title>Genome sequence of extremly halophilic archaeon Halopelagius longus strain BC12-B1.</title>
        <authorList>
            <person name="Zhang X."/>
        </authorList>
    </citation>
    <scope>NUCLEOTIDE SEQUENCE [LARGE SCALE GENOMIC DNA]</scope>
    <source>
        <strain evidence="2 5">BC12-B1</strain>
    </source>
</reference>
<dbReference type="Pfam" id="PF10865">
    <property type="entry name" value="DUF2703"/>
    <property type="match status" value="1"/>
</dbReference>
<dbReference type="EMBL" id="QQST01000001">
    <property type="protein sequence ID" value="RDI72616.1"/>
    <property type="molecule type" value="Genomic_DNA"/>
</dbReference>
<reference evidence="4" key="2">
    <citation type="submission" date="2016-10" db="EMBL/GenBank/DDBJ databases">
        <authorList>
            <person name="Varghese N."/>
            <person name="Submissions S."/>
        </authorList>
    </citation>
    <scope>NUCLEOTIDE SEQUENCE [LARGE SCALE GENOMIC DNA]</scope>
    <source>
        <strain evidence="4">CGMCC 1.12397</strain>
    </source>
</reference>
<reference evidence="3" key="1">
    <citation type="submission" date="2016-10" db="EMBL/GenBank/DDBJ databases">
        <authorList>
            <person name="de Groot N.N."/>
        </authorList>
    </citation>
    <scope>NUCLEOTIDE SEQUENCE [LARGE SCALE GENOMIC DNA]</scope>
    <source>
        <strain evidence="3">CGMCC 1.12397</strain>
    </source>
</reference>
<name>A0A1H0YQY2_9EURY</name>
<dbReference type="Proteomes" id="UP000255421">
    <property type="component" value="Unassembled WGS sequence"/>
</dbReference>
<dbReference type="RefSeq" id="WP_092533158.1">
    <property type="nucleotide sequence ID" value="NZ_FNKQ01000001.1"/>
</dbReference>
<dbReference type="Proteomes" id="UP000199289">
    <property type="component" value="Unassembled WGS sequence"/>
</dbReference>
<evidence type="ECO:0000256" key="1">
    <source>
        <dbReference type="SAM" id="MobiDB-lite"/>
    </source>
</evidence>
<evidence type="ECO:0000313" key="3">
    <source>
        <dbReference type="EMBL" id="SDQ17256.1"/>
    </source>
</evidence>
<evidence type="ECO:0000313" key="2">
    <source>
        <dbReference type="EMBL" id="RDI72616.1"/>
    </source>
</evidence>